<reference evidence="6 7" key="1">
    <citation type="submission" date="2019-03" db="EMBL/GenBank/DDBJ databases">
        <title>Draft genome sequences of novel Actinobacteria.</title>
        <authorList>
            <person name="Sahin N."/>
            <person name="Ay H."/>
            <person name="Saygin H."/>
        </authorList>
    </citation>
    <scope>NUCLEOTIDE SEQUENCE [LARGE SCALE GENOMIC DNA]</scope>
    <source>
        <strain evidence="6 7">DSM 45347</strain>
    </source>
</reference>
<comment type="caution">
    <text evidence="6">The sequence shown here is derived from an EMBL/GenBank/DDBJ whole genome shotgun (WGS) entry which is preliminary data.</text>
</comment>
<feature type="chain" id="PRO_5039172489" evidence="5">
    <location>
        <begin position="24"/>
        <end position="310"/>
    </location>
</feature>
<keyword evidence="7" id="KW-1185">Reference proteome</keyword>
<dbReference type="EMBL" id="SMJW01000060">
    <property type="protein sequence ID" value="TDC15826.1"/>
    <property type="molecule type" value="Genomic_DNA"/>
</dbReference>
<dbReference type="InterPro" id="IPR006127">
    <property type="entry name" value="ZnuA-like"/>
</dbReference>
<evidence type="ECO:0000313" key="7">
    <source>
        <dbReference type="Proteomes" id="UP000295431"/>
    </source>
</evidence>
<dbReference type="InterPro" id="IPR050492">
    <property type="entry name" value="Bact_metal-bind_prot9"/>
</dbReference>
<dbReference type="PROSITE" id="PS51257">
    <property type="entry name" value="PROKAR_LIPOPROTEIN"/>
    <property type="match status" value="1"/>
</dbReference>
<dbReference type="GO" id="GO:0046872">
    <property type="term" value="F:metal ion binding"/>
    <property type="evidence" value="ECO:0007669"/>
    <property type="project" value="UniProtKB-KW"/>
</dbReference>
<sequence length="310" mass="31669">MSSLQRARLSGAGALLAVSALLAAGCGSSSDTGSGTRAAPEGGTVSVVASTNVYGDIARQIGGGKVEVTSFISDPSQDPHSFEASARTRLALSQAGVVIENGGGYDDFMDTLLKGANSKAVVLNAVEVSGKTAPAGEELNEHVWYDLPSVGLLADRISAALAKAAPADAQTFTANADAFKARLKTLEGKVAALKTAHAGEGVAITEPVPVYLLEAAGLENRTPEEFSEAIEEGGDVPPRVLRDTLALVSGKKVEVLVSNAQTGGPETEQIEKAAKEGGVPVVPVTETLPEGTDYVSWMDGNIAALQKALS</sequence>
<keyword evidence="2" id="KW-0813">Transport</keyword>
<evidence type="ECO:0000256" key="2">
    <source>
        <dbReference type="ARBA" id="ARBA00022448"/>
    </source>
</evidence>
<dbReference type="Pfam" id="PF01297">
    <property type="entry name" value="ZnuA"/>
    <property type="match status" value="1"/>
</dbReference>
<organism evidence="6 7">
    <name type="scientific">Actinomadura bangladeshensis</name>
    <dbReference type="NCBI Taxonomy" id="453573"/>
    <lineage>
        <taxon>Bacteria</taxon>
        <taxon>Bacillati</taxon>
        <taxon>Actinomycetota</taxon>
        <taxon>Actinomycetes</taxon>
        <taxon>Streptosporangiales</taxon>
        <taxon>Thermomonosporaceae</taxon>
        <taxon>Actinomadura</taxon>
    </lineage>
</organism>
<comment type="subcellular location">
    <subcellularLocation>
        <location evidence="1">Cell envelope</location>
    </subcellularLocation>
</comment>
<proteinExistence type="predicted"/>
<evidence type="ECO:0000256" key="1">
    <source>
        <dbReference type="ARBA" id="ARBA00004196"/>
    </source>
</evidence>
<keyword evidence="3" id="KW-0479">Metal-binding</keyword>
<dbReference type="RefSeq" id="WP_131939565.1">
    <property type="nucleotide sequence ID" value="NZ_BAAAMX010000007.1"/>
</dbReference>
<dbReference type="PANTHER" id="PTHR42953">
    <property type="entry name" value="HIGH-AFFINITY ZINC UPTAKE SYSTEM PROTEIN ZNUA-RELATED"/>
    <property type="match status" value="1"/>
</dbReference>
<dbReference type="GO" id="GO:0030313">
    <property type="term" value="C:cell envelope"/>
    <property type="evidence" value="ECO:0007669"/>
    <property type="project" value="UniProtKB-SubCell"/>
</dbReference>
<dbReference type="PANTHER" id="PTHR42953:SF1">
    <property type="entry name" value="METAL-BINDING PROTEIN HI_0362-RELATED"/>
    <property type="match status" value="1"/>
</dbReference>
<dbReference type="SUPFAM" id="SSF53807">
    <property type="entry name" value="Helical backbone' metal receptor"/>
    <property type="match status" value="1"/>
</dbReference>
<feature type="signal peptide" evidence="5">
    <location>
        <begin position="1"/>
        <end position="23"/>
    </location>
</feature>
<accession>A0A4V2XMW1</accession>
<evidence type="ECO:0000256" key="5">
    <source>
        <dbReference type="SAM" id="SignalP"/>
    </source>
</evidence>
<dbReference type="OrthoDB" id="9810636at2"/>
<dbReference type="Gene3D" id="3.40.50.1980">
    <property type="entry name" value="Nitrogenase molybdenum iron protein domain"/>
    <property type="match status" value="2"/>
</dbReference>
<protein>
    <submittedName>
        <fullName evidence="6">ABC transporter substrate-binding protein</fullName>
    </submittedName>
</protein>
<gene>
    <name evidence="6" type="ORF">E1284_14330</name>
</gene>
<name>A0A4V2XMW1_9ACTN</name>
<evidence type="ECO:0000256" key="3">
    <source>
        <dbReference type="ARBA" id="ARBA00022723"/>
    </source>
</evidence>
<evidence type="ECO:0000256" key="4">
    <source>
        <dbReference type="ARBA" id="ARBA00022729"/>
    </source>
</evidence>
<keyword evidence="4 5" id="KW-0732">Signal</keyword>
<dbReference type="AlphaFoldDB" id="A0A4V2XMW1"/>
<dbReference type="Proteomes" id="UP000295431">
    <property type="component" value="Unassembled WGS sequence"/>
</dbReference>
<evidence type="ECO:0000313" key="6">
    <source>
        <dbReference type="EMBL" id="TDC15826.1"/>
    </source>
</evidence>
<dbReference type="GO" id="GO:0030001">
    <property type="term" value="P:metal ion transport"/>
    <property type="evidence" value="ECO:0007669"/>
    <property type="project" value="InterPro"/>
</dbReference>